<dbReference type="InterPro" id="IPR045596">
    <property type="entry name" value="DUF6459"/>
</dbReference>
<accession>A0A7H2BFP4</accession>
<protein>
    <submittedName>
        <fullName evidence="1">Uncharacterized protein</fullName>
    </submittedName>
</protein>
<keyword evidence="2" id="KW-1185">Reference proteome</keyword>
<sequence>MNSPAHREHKPYAVSAEHYMLLRQSFKQANPSVITPSSGIPLEEASSLCQSVETMCSGLSIAVLEIFAGKRGAQQIAKWFSSECLMKIKRRADLTRRVLIAKAQNEHQHNPFTQDLTRPKVRRAHAQQINESTIEACVIVEDGYRVRALAFRVQKIRAMWKVVEIEIA</sequence>
<evidence type="ECO:0000313" key="2">
    <source>
        <dbReference type="Proteomes" id="UP000516404"/>
    </source>
</evidence>
<dbReference type="AlphaFoldDB" id="A0A7H2BFP4"/>
<evidence type="ECO:0000313" key="1">
    <source>
        <dbReference type="EMBL" id="QNV38490.1"/>
    </source>
</evidence>
<dbReference type="KEGG" id="rter:IDM49_04295"/>
<dbReference type="Proteomes" id="UP000516404">
    <property type="component" value="Chromosome"/>
</dbReference>
<organism evidence="1 2">
    <name type="scientific">Rothia terrae</name>
    <dbReference type="NCBI Taxonomy" id="396015"/>
    <lineage>
        <taxon>Bacteria</taxon>
        <taxon>Bacillati</taxon>
        <taxon>Actinomycetota</taxon>
        <taxon>Actinomycetes</taxon>
        <taxon>Micrococcales</taxon>
        <taxon>Micrococcaceae</taxon>
        <taxon>Rothia</taxon>
    </lineage>
</organism>
<reference evidence="1 2" key="1">
    <citation type="submission" date="2020-09" db="EMBL/GenBank/DDBJ databases">
        <title>Investigation of environmental microbes.</title>
        <authorList>
            <person name="Ou Y."/>
            <person name="Kang Q."/>
        </authorList>
    </citation>
    <scope>NUCLEOTIDE SEQUENCE [LARGE SCALE GENOMIC DNA]</scope>
    <source>
        <strain evidence="1 2">KJZ-14</strain>
    </source>
</reference>
<dbReference type="RefSeq" id="WP_190725146.1">
    <property type="nucleotide sequence ID" value="NZ_CP061539.1"/>
</dbReference>
<name>A0A7H2BFP4_9MICC</name>
<dbReference type="GeneID" id="96623445"/>
<gene>
    <name evidence="1" type="ORF">IDM49_04295</name>
</gene>
<proteinExistence type="predicted"/>
<dbReference type="EMBL" id="CP061539">
    <property type="protein sequence ID" value="QNV38490.1"/>
    <property type="molecule type" value="Genomic_DNA"/>
</dbReference>
<dbReference type="Pfam" id="PF20060">
    <property type="entry name" value="DUF6459"/>
    <property type="match status" value="1"/>
</dbReference>